<dbReference type="SUPFAM" id="SSF58104">
    <property type="entry name" value="Methyl-accepting chemotaxis protein (MCP) signaling domain"/>
    <property type="match status" value="1"/>
</dbReference>
<protein>
    <submittedName>
        <fullName evidence="6">Methyl-accepting chemotaxis protein</fullName>
    </submittedName>
</protein>
<evidence type="ECO:0000313" key="6">
    <source>
        <dbReference type="EMBL" id="SMP63950.1"/>
    </source>
</evidence>
<reference evidence="6 7" key="1">
    <citation type="submission" date="2017-05" db="EMBL/GenBank/DDBJ databases">
        <authorList>
            <person name="Varghese N."/>
            <person name="Submissions S."/>
        </authorList>
    </citation>
    <scope>NUCLEOTIDE SEQUENCE [LARGE SCALE GENOMIC DNA]</scope>
    <source>
        <strain evidence="6 7">DSM 26001</strain>
    </source>
</reference>
<evidence type="ECO:0000256" key="3">
    <source>
        <dbReference type="SAM" id="Phobius"/>
    </source>
</evidence>
<dbReference type="SMART" id="SM00283">
    <property type="entry name" value="MA"/>
    <property type="match status" value="1"/>
</dbReference>
<dbReference type="CDD" id="cd19411">
    <property type="entry name" value="MCP2201-like_sensor"/>
    <property type="match status" value="1"/>
</dbReference>
<dbReference type="RefSeq" id="WP_283442838.1">
    <property type="nucleotide sequence ID" value="NZ_FXUL01000009.1"/>
</dbReference>
<organism evidence="6 7">
    <name type="scientific">Noviherbaspirillum suwonense</name>
    <dbReference type="NCBI Taxonomy" id="1224511"/>
    <lineage>
        <taxon>Bacteria</taxon>
        <taxon>Pseudomonadati</taxon>
        <taxon>Pseudomonadota</taxon>
        <taxon>Betaproteobacteria</taxon>
        <taxon>Burkholderiales</taxon>
        <taxon>Oxalobacteraceae</taxon>
        <taxon>Noviherbaspirillum</taxon>
    </lineage>
</organism>
<dbReference type="PANTHER" id="PTHR43531">
    <property type="entry name" value="PROTEIN ICFG"/>
    <property type="match status" value="1"/>
</dbReference>
<keyword evidence="2" id="KW-0807">Transducer</keyword>
<keyword evidence="3" id="KW-0812">Transmembrane</keyword>
<keyword evidence="3" id="KW-1133">Transmembrane helix</keyword>
<dbReference type="PROSITE" id="PS50885">
    <property type="entry name" value="HAMP"/>
    <property type="match status" value="1"/>
</dbReference>
<dbReference type="PROSITE" id="PS50111">
    <property type="entry name" value="CHEMOTAXIS_TRANSDUC_2"/>
    <property type="match status" value="1"/>
</dbReference>
<dbReference type="SMART" id="SM00304">
    <property type="entry name" value="HAMP"/>
    <property type="match status" value="1"/>
</dbReference>
<feature type="domain" description="HAMP" evidence="5">
    <location>
        <begin position="213"/>
        <end position="266"/>
    </location>
</feature>
<evidence type="ECO:0000256" key="2">
    <source>
        <dbReference type="PROSITE-ProRule" id="PRU00284"/>
    </source>
</evidence>
<evidence type="ECO:0000259" key="5">
    <source>
        <dbReference type="PROSITE" id="PS50885"/>
    </source>
</evidence>
<comment type="caution">
    <text evidence="6">The sequence shown here is derived from an EMBL/GenBank/DDBJ whole genome shotgun (WGS) entry which is preliminary data.</text>
</comment>
<evidence type="ECO:0000256" key="1">
    <source>
        <dbReference type="ARBA" id="ARBA00029447"/>
    </source>
</evidence>
<dbReference type="EMBL" id="FXUL01000009">
    <property type="protein sequence ID" value="SMP63950.1"/>
    <property type="molecule type" value="Genomic_DNA"/>
</dbReference>
<dbReference type="Gene3D" id="1.10.287.950">
    <property type="entry name" value="Methyl-accepting chemotaxis protein"/>
    <property type="match status" value="1"/>
</dbReference>
<proteinExistence type="inferred from homology"/>
<feature type="transmembrane region" description="Helical" evidence="3">
    <location>
        <begin position="186"/>
        <end position="209"/>
    </location>
</feature>
<comment type="similarity">
    <text evidence="1">Belongs to the methyl-accepting chemotaxis (MCP) protein family.</text>
</comment>
<evidence type="ECO:0000313" key="7">
    <source>
        <dbReference type="Proteomes" id="UP001158049"/>
    </source>
</evidence>
<dbReference type="InterPro" id="IPR003660">
    <property type="entry name" value="HAMP_dom"/>
</dbReference>
<name>A0ABY1QA98_9BURK</name>
<feature type="domain" description="Methyl-accepting transducer" evidence="4">
    <location>
        <begin position="271"/>
        <end position="500"/>
    </location>
</feature>
<keyword evidence="3" id="KW-0472">Membrane</keyword>
<evidence type="ECO:0000259" key="4">
    <source>
        <dbReference type="PROSITE" id="PS50111"/>
    </source>
</evidence>
<gene>
    <name evidence="6" type="ORF">SAMN06295970_109165</name>
</gene>
<dbReference type="PRINTS" id="PR00260">
    <property type="entry name" value="CHEMTRNSDUCR"/>
</dbReference>
<dbReference type="InterPro" id="IPR004090">
    <property type="entry name" value="Chemotax_Me-accpt_rcpt"/>
</dbReference>
<keyword evidence="7" id="KW-1185">Reference proteome</keyword>
<dbReference type="Pfam" id="PF00672">
    <property type="entry name" value="HAMP"/>
    <property type="match status" value="1"/>
</dbReference>
<dbReference type="Proteomes" id="UP001158049">
    <property type="component" value="Unassembled WGS sequence"/>
</dbReference>
<dbReference type="Pfam" id="PF12729">
    <property type="entry name" value="4HB_MCP_1"/>
    <property type="match status" value="1"/>
</dbReference>
<sequence>MMKTFSLSVGARLLAAFAIILAIMIAMTTIAVSRLHSAHQTARDLVENKLARQQLASEWLGAAALNGARAVSIAKSDSLEVADYFEAQLTQGDARVVDIGGRMRALKMDRDELDLVQGIDKQRGAYQKVRAEVFKLKNSGRIPEADQLFSTQMEFQFAQYQSAIQKLLDHQTRAATAISVASVDAYASSIILLLSLGALSIVLSLFLVWRLRRGIVLPLQLAVGQAARIAQGKLSREIPPEGGTDEIGGLLHGLHAMEAGLAQIVGQVRAGTQTIAATSTEIAEGNLAVSARTQEQAASLAETATSMAQLAVMVRENARDASAAAGLVDTACGVALRGGAAMLQVSDTMATIRQSSERVADIVSIIDGIAMQTNILALNAAVEAAQAGALGRGFAVVASEVRLLAQRSAAAAREIRLLVVDSVQQVESGSVLVRQAGITMKEIESGVGQVSAIVSRIAAASHEQSAGIAQANLAVGEIDRATQHNAALVEQAAAAAGSLQAEAAALARTVSRFTLTGALPDAPVAESRQSGKQMREAVRLLG</sequence>
<dbReference type="InterPro" id="IPR024478">
    <property type="entry name" value="HlyB_4HB_MCP"/>
</dbReference>
<dbReference type="InterPro" id="IPR004089">
    <property type="entry name" value="MCPsignal_dom"/>
</dbReference>
<dbReference type="PANTHER" id="PTHR43531:SF5">
    <property type="entry name" value="METHYL-ACCEPTING CHEMOTAXIS PROTEIN III"/>
    <property type="match status" value="1"/>
</dbReference>
<dbReference type="InterPro" id="IPR047347">
    <property type="entry name" value="YvaQ-like_sensor"/>
</dbReference>
<accession>A0ABY1QA98</accession>
<dbReference type="InterPro" id="IPR051310">
    <property type="entry name" value="MCP_chemotaxis"/>
</dbReference>
<dbReference type="Pfam" id="PF00015">
    <property type="entry name" value="MCPsignal"/>
    <property type="match status" value="1"/>
</dbReference>